<dbReference type="AlphaFoldDB" id="A0A941F7W2"/>
<organism evidence="1 2">
    <name type="scientific">Carboxylicivirga sediminis</name>
    <dbReference type="NCBI Taxonomy" id="2006564"/>
    <lineage>
        <taxon>Bacteria</taxon>
        <taxon>Pseudomonadati</taxon>
        <taxon>Bacteroidota</taxon>
        <taxon>Bacteroidia</taxon>
        <taxon>Marinilabiliales</taxon>
        <taxon>Marinilabiliaceae</taxon>
        <taxon>Carboxylicivirga</taxon>
    </lineage>
</organism>
<reference evidence="1" key="1">
    <citation type="journal article" date="2018" name="Int. J. Syst. Evol. Microbiol.">
        <title>Carboxylicivirga sediminis sp. nov., isolated from coastal sediment.</title>
        <authorList>
            <person name="Wang F.Q."/>
            <person name="Ren L.H."/>
            <person name="Zou R.J."/>
            <person name="Sun Y.Z."/>
            <person name="Liu X.J."/>
            <person name="Jiang F."/>
            <person name="Liu L.J."/>
        </authorList>
    </citation>
    <scope>NUCLEOTIDE SEQUENCE</scope>
    <source>
        <strain evidence="1">JR1</strain>
    </source>
</reference>
<sequence>MKLKELFKSHAFLYMLQQRCDRSWFDAKEFGINAPKSIKDIFFPIAQTRQQKAWYYCVPQNYKPFALSAQNLFELISLPVARGLLFRFLLPNHDLLNMGGLRM</sequence>
<dbReference type="EMBL" id="JAGTAR010000028">
    <property type="protein sequence ID" value="MBR8537229.1"/>
    <property type="molecule type" value="Genomic_DNA"/>
</dbReference>
<evidence type="ECO:0000313" key="2">
    <source>
        <dbReference type="Proteomes" id="UP000679220"/>
    </source>
</evidence>
<accession>A0A941F7W2</accession>
<dbReference type="Proteomes" id="UP000679220">
    <property type="component" value="Unassembled WGS sequence"/>
</dbReference>
<reference evidence="1" key="2">
    <citation type="submission" date="2021-04" db="EMBL/GenBank/DDBJ databases">
        <authorList>
            <person name="Zhang T."/>
            <person name="Zhang Y."/>
            <person name="Lu D."/>
            <person name="Zuo D."/>
            <person name="Du Z."/>
        </authorList>
    </citation>
    <scope>NUCLEOTIDE SEQUENCE</scope>
    <source>
        <strain evidence="1">JR1</strain>
    </source>
</reference>
<proteinExistence type="predicted"/>
<name>A0A941F7W2_9BACT</name>
<keyword evidence="2" id="KW-1185">Reference proteome</keyword>
<gene>
    <name evidence="1" type="ORF">KDU71_16795</name>
</gene>
<dbReference type="RefSeq" id="WP_212192254.1">
    <property type="nucleotide sequence ID" value="NZ_JAGTAR010000028.1"/>
</dbReference>
<comment type="caution">
    <text evidence="1">The sequence shown here is derived from an EMBL/GenBank/DDBJ whole genome shotgun (WGS) entry which is preliminary data.</text>
</comment>
<evidence type="ECO:0000313" key="1">
    <source>
        <dbReference type="EMBL" id="MBR8537229.1"/>
    </source>
</evidence>
<protein>
    <submittedName>
        <fullName evidence="1">Uncharacterized protein</fullName>
    </submittedName>
</protein>